<name>A0A8H2VKL1_9SACH</name>
<dbReference type="GO" id="GO:0005886">
    <property type="term" value="C:plasma membrane"/>
    <property type="evidence" value="ECO:0007669"/>
    <property type="project" value="UniProtKB-SubCell"/>
</dbReference>
<keyword evidence="8" id="KW-0449">Lipoprotein</keyword>
<evidence type="ECO:0000313" key="11">
    <source>
        <dbReference type="Proteomes" id="UP000644660"/>
    </source>
</evidence>
<evidence type="ECO:0000256" key="5">
    <source>
        <dbReference type="ARBA" id="ARBA00023157"/>
    </source>
</evidence>
<evidence type="ECO:0000259" key="9">
    <source>
        <dbReference type="Pfam" id="PF07983"/>
    </source>
</evidence>
<comment type="function">
    <text evidence="8">Splits internally a 1,3-beta-glucan molecule and transfers the newly generated reducing end (the donor) to the non-reducing end of another 1,3-beta-glucan molecule (the acceptor) forming a 1,3-beta linkage, resulting in the elongation of 1,3-beta-glucan chains in the cell wall.</text>
</comment>
<organism evidence="10 11">
    <name type="scientific">Maudiozyma barnettii</name>
    <dbReference type="NCBI Taxonomy" id="61262"/>
    <lineage>
        <taxon>Eukaryota</taxon>
        <taxon>Fungi</taxon>
        <taxon>Dikarya</taxon>
        <taxon>Ascomycota</taxon>
        <taxon>Saccharomycotina</taxon>
        <taxon>Saccharomycetes</taxon>
        <taxon>Saccharomycetales</taxon>
        <taxon>Saccharomycetaceae</taxon>
        <taxon>Maudiozyma</taxon>
    </lineage>
</organism>
<dbReference type="PANTHER" id="PTHR31468">
    <property type="entry name" value="1,3-BETA-GLUCANOSYLTRANSFERASE GAS1"/>
    <property type="match status" value="1"/>
</dbReference>
<comment type="caution">
    <text evidence="10">The sequence shown here is derived from an EMBL/GenBank/DDBJ whole genome shotgun (WGS) entry which is preliminary data.</text>
</comment>
<dbReference type="EC" id="2.4.1.-" evidence="8"/>
<comment type="similarity">
    <text evidence="2 8">Belongs to the glycosyl hydrolase 72 family.</text>
</comment>
<evidence type="ECO:0000256" key="1">
    <source>
        <dbReference type="ARBA" id="ARBA00004589"/>
    </source>
</evidence>
<keyword evidence="8 10" id="KW-0808">Transferase</keyword>
<feature type="signal peptide" evidence="8">
    <location>
        <begin position="1"/>
        <end position="24"/>
    </location>
</feature>
<dbReference type="GO" id="GO:0042124">
    <property type="term" value="F:1,3-beta-glucanosyltransferase activity"/>
    <property type="evidence" value="ECO:0007669"/>
    <property type="project" value="TreeGrafter"/>
</dbReference>
<dbReference type="InterPro" id="IPR004886">
    <property type="entry name" value="Glucanosyltransferase"/>
</dbReference>
<gene>
    <name evidence="10" type="ORF">KABA2_14S01078</name>
</gene>
<evidence type="ECO:0000256" key="8">
    <source>
        <dbReference type="RuleBase" id="RU361209"/>
    </source>
</evidence>
<keyword evidence="8" id="KW-0472">Membrane</keyword>
<keyword evidence="7" id="KW-0961">Cell wall biogenesis/degradation</keyword>
<keyword evidence="4 8" id="KW-0732">Signal</keyword>
<dbReference type="GO" id="GO:0098552">
    <property type="term" value="C:side of membrane"/>
    <property type="evidence" value="ECO:0007669"/>
    <property type="project" value="UniProtKB-KW"/>
</dbReference>
<dbReference type="Gene3D" id="1.20.58.1040">
    <property type="match status" value="1"/>
</dbReference>
<dbReference type="GO" id="GO:0031505">
    <property type="term" value="P:fungal-type cell wall organization"/>
    <property type="evidence" value="ECO:0007669"/>
    <property type="project" value="UniProtKB-ARBA"/>
</dbReference>
<evidence type="ECO:0000256" key="7">
    <source>
        <dbReference type="ARBA" id="ARBA00023316"/>
    </source>
</evidence>
<protein>
    <recommendedName>
        <fullName evidence="8">1,3-beta-glucanosyltransferase</fullName>
        <ecNumber evidence="8">2.4.1.-</ecNumber>
    </recommendedName>
</protein>
<evidence type="ECO:0000256" key="2">
    <source>
        <dbReference type="ARBA" id="ARBA00007528"/>
    </source>
</evidence>
<dbReference type="RefSeq" id="XP_041409144.1">
    <property type="nucleotide sequence ID" value="XM_041553210.1"/>
</dbReference>
<dbReference type="FunFam" id="3.20.20.80:FF:000038">
    <property type="entry name" value="1,3-beta-glucanosyltransferase"/>
    <property type="match status" value="1"/>
</dbReference>
<dbReference type="InterPro" id="IPR017853">
    <property type="entry name" value="GH"/>
</dbReference>
<feature type="chain" id="PRO_5034804308" description="1,3-beta-glucanosyltransferase" evidence="8">
    <location>
        <begin position="25"/>
        <end position="563"/>
    </location>
</feature>
<keyword evidence="3 8" id="KW-0336">GPI-anchor</keyword>
<evidence type="ECO:0000313" key="10">
    <source>
        <dbReference type="EMBL" id="CAB4257300.1"/>
    </source>
</evidence>
<dbReference type="Pfam" id="PF07983">
    <property type="entry name" value="X8"/>
    <property type="match status" value="1"/>
</dbReference>
<feature type="domain" description="X8" evidence="9">
    <location>
        <begin position="395"/>
        <end position="466"/>
    </location>
</feature>
<evidence type="ECO:0000256" key="6">
    <source>
        <dbReference type="ARBA" id="ARBA00023180"/>
    </source>
</evidence>
<dbReference type="GO" id="GO:0071970">
    <property type="term" value="P:fungal-type cell wall (1-&gt;3)-beta-D-glucan biosynthetic process"/>
    <property type="evidence" value="ECO:0007669"/>
    <property type="project" value="TreeGrafter"/>
</dbReference>
<dbReference type="AlphaFoldDB" id="A0A8H2VKL1"/>
<keyword evidence="6" id="KW-0325">Glycoprotein</keyword>
<sequence length="563" mass="64519">MKKNYCQWWVLIFLIIQCLHSVNCSYVESFPPIEIIGAKFFNSSDGRQFFLKGIAYQPQRTLVELEENGETFDTNYIDPLADPYICLRDLSYLQELGINTIRVYSIDPTLDHDECMHNLMKAGIYVILDLAEPETSIVRNNPSWDIILFERYKAVVDTMSQYPNVLGYFAGNEVTNDKYTTGASPFVKAAIRDTKKYINEKGYRNIPVGYSSNDDIETRDNLAQYFICGDTNADFYGINMYEWCGYSSYKTSGYEERTKYFKNYPIPVFFSEFGCNVDRPRPFTEVTALFGQQMSKVWSGGLVYMYFEEENNYGVVKVGRDGKNITKLPDFQLLKNQFLKIDHTKIGQTSYVENDILDKSKQPHSCPKFSLNWQVMGELPPTPDDVVCNCLTTLPCLLEDMNSNFQFEDYFIDICKKTNCSEITSDAGKGIYGKYSFCSNYQKISYVASRLYYENNATIPTCPFDEDIFIHNDGPNAYLKSNTDCKKILDDIKLLNNKHFLLGYNPYPPFLMPHGQDNIIIIRDGDDDTSPPKESSSSKISLSLMKGLTLIILLIVTSAVRIT</sequence>
<comment type="subcellular location">
    <subcellularLocation>
        <location evidence="8">Cell membrane</location>
        <topology evidence="8">Lipid-anchor</topology>
        <topology evidence="8">GPI-anchor</topology>
    </subcellularLocation>
    <subcellularLocation>
        <location evidence="1">Membrane</location>
        <topology evidence="1">Lipid-anchor</topology>
        <topology evidence="1">GPI-anchor</topology>
    </subcellularLocation>
</comment>
<dbReference type="InterPro" id="IPR012946">
    <property type="entry name" value="X8"/>
</dbReference>
<dbReference type="Gene3D" id="3.20.20.80">
    <property type="entry name" value="Glycosidases"/>
    <property type="match status" value="1"/>
</dbReference>
<accession>A0A8H2VKL1</accession>
<dbReference type="Pfam" id="PF03198">
    <property type="entry name" value="Glyco_hydro_72"/>
    <property type="match status" value="1"/>
</dbReference>
<reference evidence="10 11" key="1">
    <citation type="submission" date="2020-05" db="EMBL/GenBank/DDBJ databases">
        <authorList>
            <person name="Casaregola S."/>
            <person name="Devillers H."/>
            <person name="Grondin C."/>
        </authorList>
    </citation>
    <scope>NUCLEOTIDE SEQUENCE [LARGE SCALE GENOMIC DNA]</scope>
    <source>
        <strain evidence="10 11">CLIB 1767</strain>
    </source>
</reference>
<evidence type="ECO:0000256" key="4">
    <source>
        <dbReference type="ARBA" id="ARBA00022729"/>
    </source>
</evidence>
<dbReference type="PANTHER" id="PTHR31468:SF10">
    <property type="entry name" value="1,3-BETA-GLUCANOSYLTRANSFERASE GAS2"/>
    <property type="match status" value="1"/>
</dbReference>
<dbReference type="SUPFAM" id="SSF51445">
    <property type="entry name" value="(Trans)glycosidases"/>
    <property type="match status" value="1"/>
</dbReference>
<dbReference type="EMBL" id="CAEFZW010000014">
    <property type="protein sequence ID" value="CAB4257300.1"/>
    <property type="molecule type" value="Genomic_DNA"/>
</dbReference>
<dbReference type="GeneID" id="64860417"/>
<keyword evidence="11" id="KW-1185">Reference proteome</keyword>
<evidence type="ECO:0000256" key="3">
    <source>
        <dbReference type="ARBA" id="ARBA00022622"/>
    </source>
</evidence>
<dbReference type="Proteomes" id="UP000644660">
    <property type="component" value="Unassembled WGS sequence"/>
</dbReference>
<keyword evidence="5" id="KW-1015">Disulfide bond</keyword>
<proteinExistence type="inferred from homology"/>